<gene>
    <name evidence="1" type="ORF">KIPB_000935</name>
</gene>
<sequence length="95" mass="10865">MREEFISGRLEREAGMIVPAYRNAESGTASPELIVAVCQVNHFDTRVLPLLKAHTAYMDRLGLREAQQLGQDLVHRATSNRDKWRERVDSLSEEQ</sequence>
<dbReference type="Proteomes" id="UP000265618">
    <property type="component" value="Unassembled WGS sequence"/>
</dbReference>
<comment type="caution">
    <text evidence="1">The sequence shown here is derived from an EMBL/GenBank/DDBJ whole genome shotgun (WGS) entry which is preliminary data.</text>
</comment>
<proteinExistence type="predicted"/>
<reference evidence="1 2" key="1">
    <citation type="journal article" date="2018" name="PLoS ONE">
        <title>The draft genome of Kipferlia bialata reveals reductive genome evolution in fornicate parasites.</title>
        <authorList>
            <person name="Tanifuji G."/>
            <person name="Takabayashi S."/>
            <person name="Kume K."/>
            <person name="Takagi M."/>
            <person name="Nakayama T."/>
            <person name="Kamikawa R."/>
            <person name="Inagaki Y."/>
            <person name="Hashimoto T."/>
        </authorList>
    </citation>
    <scope>NUCLEOTIDE SEQUENCE [LARGE SCALE GENOMIC DNA]</scope>
    <source>
        <strain evidence="1">NY0173</strain>
    </source>
</reference>
<protein>
    <submittedName>
        <fullName evidence="1">Uncharacterized protein</fullName>
    </submittedName>
</protein>
<evidence type="ECO:0000313" key="2">
    <source>
        <dbReference type="Proteomes" id="UP000265618"/>
    </source>
</evidence>
<dbReference type="AlphaFoldDB" id="A0A391NZZ3"/>
<evidence type="ECO:0000313" key="1">
    <source>
        <dbReference type="EMBL" id="GCA62062.1"/>
    </source>
</evidence>
<organism evidence="1 2">
    <name type="scientific">Kipferlia bialata</name>
    <dbReference type="NCBI Taxonomy" id="797122"/>
    <lineage>
        <taxon>Eukaryota</taxon>
        <taxon>Metamonada</taxon>
        <taxon>Carpediemonas-like organisms</taxon>
        <taxon>Kipferlia</taxon>
    </lineage>
</organism>
<keyword evidence="2" id="KW-1185">Reference proteome</keyword>
<accession>A0A391NZZ3</accession>
<name>A0A391NZZ3_9EUKA</name>
<dbReference type="EMBL" id="BDIP01000117">
    <property type="protein sequence ID" value="GCA62062.1"/>
    <property type="molecule type" value="Genomic_DNA"/>
</dbReference>